<dbReference type="AlphaFoldDB" id="A0A068NPW0"/>
<keyword evidence="3" id="KW-0378">Hydrolase</keyword>
<protein>
    <submittedName>
        <fullName evidence="4">20S proteasome, alpha subunit</fullName>
    </submittedName>
</protein>
<dbReference type="KEGG" id="fgi:OP10G_1437"/>
<sequence length="243" mass="26713">MAVPALESSRPVHARDIDPAFEVHGTTVLSLRFDGGVLTLADRRATAGNLIMYDQAEKIMALDDRTVVAISGAFARSIEVCRFLKHSFKYYRRTVLQEMSLEGKLTEISRALAGNAPMAMQGIGLFLPIVAAYDPKKDDFGVYFFDGAGARFQNGSYACAGSGSERIRGVFEYIARQKGRFETRPMGEVLEDGLVMLDIAADLDSATGGFNKTLPVTRVLDRHGNREIPEVTLREVTSQILSR</sequence>
<evidence type="ECO:0000256" key="2">
    <source>
        <dbReference type="ARBA" id="ARBA00022670"/>
    </source>
</evidence>
<dbReference type="GO" id="GO:0005839">
    <property type="term" value="C:proteasome core complex"/>
    <property type="evidence" value="ECO:0007669"/>
    <property type="project" value="InterPro"/>
</dbReference>
<dbReference type="GO" id="GO:0051603">
    <property type="term" value="P:proteolysis involved in protein catabolic process"/>
    <property type="evidence" value="ECO:0007669"/>
    <property type="project" value="InterPro"/>
</dbReference>
<name>A0A068NPW0_FIMGI</name>
<dbReference type="SUPFAM" id="SSF56235">
    <property type="entry name" value="N-terminal nucleophile aminohydrolases (Ntn hydrolases)"/>
    <property type="match status" value="1"/>
</dbReference>
<evidence type="ECO:0000313" key="5">
    <source>
        <dbReference type="Proteomes" id="UP000027982"/>
    </source>
</evidence>
<keyword evidence="4" id="KW-0647">Proteasome</keyword>
<dbReference type="STRING" id="661478.OP10G_1437"/>
<reference evidence="4 5" key="1">
    <citation type="journal article" date="2014" name="PLoS ONE">
        <title>The first complete genome sequence of the class fimbriimonadia in the phylum armatimonadetes.</title>
        <authorList>
            <person name="Hu Z.Y."/>
            <person name="Wang Y.Z."/>
            <person name="Im W.T."/>
            <person name="Wang S.Y."/>
            <person name="Zhao G.P."/>
            <person name="Zheng H.J."/>
            <person name="Quan Z.X."/>
        </authorList>
    </citation>
    <scope>NUCLEOTIDE SEQUENCE [LARGE SCALE GENOMIC DNA]</scope>
    <source>
        <strain evidence="4">Gsoil 348</strain>
    </source>
</reference>
<dbReference type="eggNOG" id="COG0638">
    <property type="taxonomic scope" value="Bacteria"/>
</dbReference>
<accession>A0A068NPW0</accession>
<dbReference type="Pfam" id="PF00227">
    <property type="entry name" value="Proteasome"/>
    <property type="match status" value="1"/>
</dbReference>
<dbReference type="MEROPS" id="T01.005"/>
<dbReference type="GO" id="GO:0005737">
    <property type="term" value="C:cytoplasm"/>
    <property type="evidence" value="ECO:0007669"/>
    <property type="project" value="TreeGrafter"/>
</dbReference>
<evidence type="ECO:0000313" key="4">
    <source>
        <dbReference type="EMBL" id="AIE84805.1"/>
    </source>
</evidence>
<keyword evidence="2" id="KW-0645">Protease</keyword>
<keyword evidence="1" id="KW-0963">Cytoplasm</keyword>
<organism evidence="4 5">
    <name type="scientific">Fimbriimonas ginsengisoli Gsoil 348</name>
    <dbReference type="NCBI Taxonomy" id="661478"/>
    <lineage>
        <taxon>Bacteria</taxon>
        <taxon>Bacillati</taxon>
        <taxon>Armatimonadota</taxon>
        <taxon>Fimbriimonadia</taxon>
        <taxon>Fimbriimonadales</taxon>
        <taxon>Fimbriimonadaceae</taxon>
        <taxon>Fimbriimonas</taxon>
    </lineage>
</organism>
<gene>
    <name evidence="4" type="ORF">OP10G_1437</name>
</gene>
<evidence type="ECO:0000256" key="1">
    <source>
        <dbReference type="ARBA" id="ARBA00022490"/>
    </source>
</evidence>
<dbReference type="GO" id="GO:0008233">
    <property type="term" value="F:peptidase activity"/>
    <property type="evidence" value="ECO:0007669"/>
    <property type="project" value="UniProtKB-KW"/>
</dbReference>
<dbReference type="InterPro" id="IPR001353">
    <property type="entry name" value="Proteasome_sua/b"/>
</dbReference>
<dbReference type="InterPro" id="IPR023333">
    <property type="entry name" value="Proteasome_suB-type"/>
</dbReference>
<dbReference type="CDD" id="cd01901">
    <property type="entry name" value="Ntn_hydrolase"/>
    <property type="match status" value="1"/>
</dbReference>
<dbReference type="InterPro" id="IPR029055">
    <property type="entry name" value="Ntn_hydrolases_N"/>
</dbReference>
<evidence type="ECO:0000256" key="3">
    <source>
        <dbReference type="ARBA" id="ARBA00022801"/>
    </source>
</evidence>
<dbReference type="EMBL" id="CP007139">
    <property type="protein sequence ID" value="AIE84805.1"/>
    <property type="molecule type" value="Genomic_DNA"/>
</dbReference>
<dbReference type="Gene3D" id="3.60.20.10">
    <property type="entry name" value="Glutamine Phosphoribosylpyrophosphate, subunit 1, domain 1"/>
    <property type="match status" value="1"/>
</dbReference>
<dbReference type="HOGENOM" id="CLU_035750_2_0_0"/>
<dbReference type="PANTHER" id="PTHR32194:SF0">
    <property type="entry name" value="ATP-DEPENDENT PROTEASE SUBUNIT HSLV"/>
    <property type="match status" value="1"/>
</dbReference>
<dbReference type="Proteomes" id="UP000027982">
    <property type="component" value="Chromosome"/>
</dbReference>
<keyword evidence="5" id="KW-1185">Reference proteome</keyword>
<dbReference type="PANTHER" id="PTHR32194">
    <property type="entry name" value="METALLOPROTEASE TLDD"/>
    <property type="match status" value="1"/>
</dbReference>
<dbReference type="OrthoDB" id="9794899at2"/>
<proteinExistence type="predicted"/>